<keyword evidence="1" id="KW-1133">Transmembrane helix</keyword>
<dbReference type="RefSeq" id="WP_067754145.1">
    <property type="nucleotide sequence ID" value="NZ_CP015772.1"/>
</dbReference>
<dbReference type="PANTHER" id="PTHR13847">
    <property type="entry name" value="SARCOSINE DEHYDROGENASE-RELATED"/>
    <property type="match status" value="1"/>
</dbReference>
<evidence type="ECO:0000313" key="3">
    <source>
        <dbReference type="EMBL" id="ANH80886.1"/>
    </source>
</evidence>
<gene>
    <name evidence="3" type="ORF">A8C56_07750</name>
</gene>
<evidence type="ECO:0000313" key="4">
    <source>
        <dbReference type="Proteomes" id="UP000077667"/>
    </source>
</evidence>
<dbReference type="SUPFAM" id="SSF51905">
    <property type="entry name" value="FAD/NAD(P)-binding domain"/>
    <property type="match status" value="1"/>
</dbReference>
<evidence type="ECO:0000259" key="2">
    <source>
        <dbReference type="Pfam" id="PF01266"/>
    </source>
</evidence>
<dbReference type="GO" id="GO:0005737">
    <property type="term" value="C:cytoplasm"/>
    <property type="evidence" value="ECO:0007669"/>
    <property type="project" value="TreeGrafter"/>
</dbReference>
<sequence>MEKKEGVNGKLKTRKTKAVYDVIIIGGCITGVTTALTLQQNGLNVALLEYSEIGFLTSGCYTTHLNTYFDALNNDIIQTFSARDLDLYSKGGLEALTQIKDNINRFGLECELEEAKSYIYSTNGDEDKLLEKIIESCNRVNLPAKLTAASPFKFQTTKIAAISNQHTINAVKYILGLLEQFRKAGGLVIERCRVLKIEFGKINQLLTSRGKISGEKILYTPQTSRLLNLSPYKFIPYIHYSVSSKLVTNANELAISYDLQEPCHRFISNRHRGADFMVIRGEDHRVVKGKVREDYFQKLTKLLKENYTIDVVLAKWSYVYYKSQYGSPVIEQIKSEYENLYISAGYNPDGMILAALGSKIICDLILGRSNKYKGLFQHKKQTASLAAEDKAQYSGSIE</sequence>
<dbReference type="Gene3D" id="3.30.9.10">
    <property type="entry name" value="D-Amino Acid Oxidase, subunit A, domain 2"/>
    <property type="match status" value="1"/>
</dbReference>
<keyword evidence="4" id="KW-1185">Reference proteome</keyword>
<dbReference type="OrthoDB" id="9767869at2"/>
<dbReference type="Proteomes" id="UP000077667">
    <property type="component" value="Chromosome"/>
</dbReference>
<accession>A0A1A9HZS6</accession>
<dbReference type="STRING" id="1176587.A8C56_07750"/>
<dbReference type="Gene3D" id="3.50.50.60">
    <property type="entry name" value="FAD/NAD(P)-binding domain"/>
    <property type="match status" value="1"/>
</dbReference>
<organism evidence="3 4">
    <name type="scientific">Niabella ginsenosidivorans</name>
    <dbReference type="NCBI Taxonomy" id="1176587"/>
    <lineage>
        <taxon>Bacteria</taxon>
        <taxon>Pseudomonadati</taxon>
        <taxon>Bacteroidota</taxon>
        <taxon>Chitinophagia</taxon>
        <taxon>Chitinophagales</taxon>
        <taxon>Chitinophagaceae</taxon>
        <taxon>Niabella</taxon>
    </lineage>
</organism>
<keyword evidence="1" id="KW-0812">Transmembrane</keyword>
<proteinExistence type="predicted"/>
<feature type="domain" description="FAD dependent oxidoreductase" evidence="2">
    <location>
        <begin position="21"/>
        <end position="364"/>
    </location>
</feature>
<dbReference type="InterPro" id="IPR036188">
    <property type="entry name" value="FAD/NAD-bd_sf"/>
</dbReference>
<dbReference type="Pfam" id="PF01266">
    <property type="entry name" value="DAO"/>
    <property type="match status" value="1"/>
</dbReference>
<name>A0A1A9HZS6_9BACT</name>
<protein>
    <recommendedName>
        <fullName evidence="2">FAD dependent oxidoreductase domain-containing protein</fullName>
    </recommendedName>
</protein>
<dbReference type="EMBL" id="CP015772">
    <property type="protein sequence ID" value="ANH80886.1"/>
    <property type="molecule type" value="Genomic_DNA"/>
</dbReference>
<evidence type="ECO:0000256" key="1">
    <source>
        <dbReference type="SAM" id="Phobius"/>
    </source>
</evidence>
<reference evidence="3 4" key="1">
    <citation type="submission" date="2016-05" db="EMBL/GenBank/DDBJ databases">
        <title>Niabella ginsenosidivorans BS26 whole genome sequencing.</title>
        <authorList>
            <person name="Im W.T."/>
            <person name="Siddiqi M.Z."/>
        </authorList>
    </citation>
    <scope>NUCLEOTIDE SEQUENCE [LARGE SCALE GENOMIC DNA]</scope>
    <source>
        <strain evidence="3 4">BS26</strain>
    </source>
</reference>
<feature type="transmembrane region" description="Helical" evidence="1">
    <location>
        <begin position="18"/>
        <end position="38"/>
    </location>
</feature>
<keyword evidence="1" id="KW-0472">Membrane</keyword>
<dbReference type="KEGG" id="nia:A8C56_07750"/>
<dbReference type="AlphaFoldDB" id="A0A1A9HZS6"/>
<dbReference type="InterPro" id="IPR006076">
    <property type="entry name" value="FAD-dep_OxRdtase"/>
</dbReference>